<dbReference type="AlphaFoldDB" id="C4FIZ5"/>
<gene>
    <name evidence="1" type="ORF">SULYE_0535</name>
</gene>
<keyword evidence="2" id="KW-1185">Reference proteome</keyword>
<accession>C4FIZ5</accession>
<dbReference type="EMBL" id="ABZS01000038">
    <property type="protein sequence ID" value="EEP60942.1"/>
    <property type="molecule type" value="Genomic_DNA"/>
</dbReference>
<dbReference type="Pfam" id="PF07949">
    <property type="entry name" value="YbbR"/>
    <property type="match status" value="1"/>
</dbReference>
<reference evidence="1 2" key="1">
    <citation type="submission" date="2009-04" db="EMBL/GenBank/DDBJ databases">
        <authorList>
            <person name="Reysenbach A.-L."/>
            <person name="Heidelberg J.F."/>
            <person name="Nelson W.C."/>
        </authorList>
    </citation>
    <scope>NUCLEOTIDE SEQUENCE [LARGE SCALE GENOMIC DNA]</scope>
    <source>
        <strain evidence="1 2">SS-5</strain>
    </source>
</reference>
<protein>
    <recommendedName>
        <fullName evidence="3">YbbR family protein</fullName>
    </recommendedName>
</protein>
<dbReference type="InterPro" id="IPR012505">
    <property type="entry name" value="YbbR"/>
</dbReference>
<sequence>MWINISSYSNAKYQIHGYIDIINIPSDIEVKSVKPEKVSIVLEGRKNVLNQSELTNISIYVDGKKLKEGKNVLPVQVLLPSEKIKVASIRPENVIIYARKINQKQPEEEIR</sequence>
<name>C4FIZ5_9AQUI</name>
<dbReference type="Gene3D" id="2.170.120.30">
    <property type="match status" value="1"/>
</dbReference>
<evidence type="ECO:0008006" key="3">
    <source>
        <dbReference type="Google" id="ProtNLM"/>
    </source>
</evidence>
<comment type="caution">
    <text evidence="1">The sequence shown here is derived from an EMBL/GenBank/DDBJ whole genome shotgun (WGS) entry which is preliminary data.</text>
</comment>
<evidence type="ECO:0000313" key="1">
    <source>
        <dbReference type="EMBL" id="EEP60942.1"/>
    </source>
</evidence>
<evidence type="ECO:0000313" key="2">
    <source>
        <dbReference type="Proteomes" id="UP000005540"/>
    </source>
</evidence>
<proteinExistence type="predicted"/>
<organism evidence="1 2">
    <name type="scientific">Sulfurihydrogenibium yellowstonense SS-5</name>
    <dbReference type="NCBI Taxonomy" id="432331"/>
    <lineage>
        <taxon>Bacteria</taxon>
        <taxon>Pseudomonadati</taxon>
        <taxon>Aquificota</taxon>
        <taxon>Aquificia</taxon>
        <taxon>Aquificales</taxon>
        <taxon>Hydrogenothermaceae</taxon>
        <taxon>Sulfurihydrogenibium</taxon>
    </lineage>
</organism>
<dbReference type="Proteomes" id="UP000005540">
    <property type="component" value="Unassembled WGS sequence"/>
</dbReference>